<name>A0ABU3VRB1_9EURY</name>
<dbReference type="EMBL" id="JAWDKC010000028">
    <property type="protein sequence ID" value="MDV0445949.1"/>
    <property type="molecule type" value="Genomic_DNA"/>
</dbReference>
<organism evidence="2 3">
    <name type="scientific">Methanimicrococcus hacksteinii</name>
    <dbReference type="NCBI Taxonomy" id="3028293"/>
    <lineage>
        <taxon>Archaea</taxon>
        <taxon>Methanobacteriati</taxon>
        <taxon>Methanobacteriota</taxon>
        <taxon>Stenosarchaea group</taxon>
        <taxon>Methanomicrobia</taxon>
        <taxon>Methanosarcinales</taxon>
        <taxon>Methanosarcinaceae</taxon>
        <taxon>Methanimicrococcus</taxon>
    </lineage>
</organism>
<comment type="caution">
    <text evidence="2">The sequence shown here is derived from an EMBL/GenBank/DDBJ whole genome shotgun (WGS) entry which is preliminary data.</text>
</comment>
<evidence type="ECO:0000259" key="1">
    <source>
        <dbReference type="Pfam" id="PF03496"/>
    </source>
</evidence>
<evidence type="ECO:0000313" key="3">
    <source>
        <dbReference type="Proteomes" id="UP001272052"/>
    </source>
</evidence>
<dbReference type="InterPro" id="IPR003540">
    <property type="entry name" value="ADP-ribosyltransferase"/>
</dbReference>
<dbReference type="Gene3D" id="3.90.176.10">
    <property type="entry name" value="Toxin ADP-ribosyltransferase, Chain A, domain 1"/>
    <property type="match status" value="1"/>
</dbReference>
<sequence>MEKITENETVNQRLNRFGNAVSETPAKYTANPKSGVKCIVLEELTPAENVAVGNYQDVHPWNEQKQDWSFEILEPWRSKTYCYVINNCCRRSDFYDRMIREEKELIDFHIENLDSAIEKGRVKGNPFIYRGVSDVDWLPKDHSVGTEYVEDAYGSFSLKLGKALEYTNSEKPIIFQLKIKPEMKALKIDDSEFEVLRPRRLNYTIVNISKHLIKSSEDELIEVIFYDIQEKEK</sequence>
<gene>
    <name evidence="2" type="ORF">MmiAt1_15530</name>
</gene>
<feature type="domain" description="ADP ribosyltransferase" evidence="1">
    <location>
        <begin position="85"/>
        <end position="216"/>
    </location>
</feature>
<keyword evidence="3" id="KW-1185">Reference proteome</keyword>
<evidence type="ECO:0000313" key="2">
    <source>
        <dbReference type="EMBL" id="MDV0445949.1"/>
    </source>
</evidence>
<dbReference type="PROSITE" id="PS51996">
    <property type="entry name" value="TR_MART"/>
    <property type="match status" value="1"/>
</dbReference>
<dbReference type="SUPFAM" id="SSF56399">
    <property type="entry name" value="ADP-ribosylation"/>
    <property type="match status" value="1"/>
</dbReference>
<dbReference type="Pfam" id="PF03496">
    <property type="entry name" value="ADPrib_exo_Tox"/>
    <property type="match status" value="1"/>
</dbReference>
<dbReference type="Proteomes" id="UP001272052">
    <property type="component" value="Unassembled WGS sequence"/>
</dbReference>
<protein>
    <recommendedName>
        <fullName evidence="1">ADP ribosyltransferase domain-containing protein</fullName>
    </recommendedName>
</protein>
<reference evidence="2 3" key="1">
    <citation type="submission" date="2023-06" db="EMBL/GenBank/DDBJ databases">
        <title>Genome sequence of Methanimicrococcus sp. At1.</title>
        <authorList>
            <person name="Protasov E."/>
            <person name="Platt K."/>
            <person name="Poehlein A."/>
            <person name="Daniel R."/>
            <person name="Brune A."/>
        </authorList>
    </citation>
    <scope>NUCLEOTIDE SEQUENCE [LARGE SCALE GENOMIC DNA]</scope>
    <source>
        <strain evidence="2 3">At1</strain>
    </source>
</reference>
<proteinExistence type="predicted"/>
<accession>A0ABU3VRB1</accession>
<dbReference type="RefSeq" id="WP_318786384.1">
    <property type="nucleotide sequence ID" value="NZ_JAWDKC010000028.1"/>
</dbReference>